<dbReference type="Proteomes" id="UP000630936">
    <property type="component" value="Unassembled WGS sequence"/>
</dbReference>
<dbReference type="InterPro" id="IPR023375">
    <property type="entry name" value="ADC_dom_sf"/>
</dbReference>
<proteinExistence type="predicted"/>
<sequence length="244" mass="26674">MLTPPPWHFSGEVVMVDYRVDPEAARRFLPPGLEPGADPGAAAAVFATWQWCSQDRAELTDPGHCQFGEFLILLSCEFEGRPMARCPYAWVDQAVPMMRGWVQGMPKQLGVVHQSRPVTVGRAGSRLAPGGRFDGALSVRGRRVVEASVTVERSTDRPPALHDVPLAHTLVFPEWTSSGGGPRPRLVASQVSDVEFSRIWTGSADLKIFQDLEEDFGTLAPLEIGEGHVFSYGETLHGGRLLSD</sequence>
<dbReference type="InterPro" id="IPR010451">
    <property type="entry name" value="Acetoacetate_decarboxylase"/>
</dbReference>
<accession>A0A918UQK3</accession>
<dbReference type="InterPro" id="IPR031022">
    <property type="entry name" value="Endura_MppR"/>
</dbReference>
<evidence type="ECO:0000313" key="2">
    <source>
        <dbReference type="Proteomes" id="UP000630936"/>
    </source>
</evidence>
<protein>
    <submittedName>
        <fullName evidence="1">Acetoacetate decarboxylase</fullName>
    </submittedName>
</protein>
<dbReference type="NCBIfam" id="TIGR04460">
    <property type="entry name" value="endura_MppR"/>
    <property type="match status" value="1"/>
</dbReference>
<name>A0A918UQK3_9ACTN</name>
<dbReference type="SUPFAM" id="SSF160104">
    <property type="entry name" value="Acetoacetate decarboxylase-like"/>
    <property type="match status" value="1"/>
</dbReference>
<organism evidence="1 2">
    <name type="scientific">Streptomyces inusitatus</name>
    <dbReference type="NCBI Taxonomy" id="68221"/>
    <lineage>
        <taxon>Bacteria</taxon>
        <taxon>Bacillati</taxon>
        <taxon>Actinomycetota</taxon>
        <taxon>Actinomycetes</taxon>
        <taxon>Kitasatosporales</taxon>
        <taxon>Streptomycetaceae</taxon>
        <taxon>Streptomyces</taxon>
    </lineage>
</organism>
<dbReference type="Gene3D" id="2.40.400.10">
    <property type="entry name" value="Acetoacetate decarboxylase-like"/>
    <property type="match status" value="1"/>
</dbReference>
<dbReference type="Pfam" id="PF06314">
    <property type="entry name" value="ADC"/>
    <property type="match status" value="1"/>
</dbReference>
<evidence type="ECO:0000313" key="1">
    <source>
        <dbReference type="EMBL" id="GGZ26576.1"/>
    </source>
</evidence>
<reference evidence="1" key="1">
    <citation type="journal article" date="2014" name="Int. J. Syst. Evol. Microbiol.">
        <title>Complete genome sequence of Corynebacterium casei LMG S-19264T (=DSM 44701T), isolated from a smear-ripened cheese.</title>
        <authorList>
            <consortium name="US DOE Joint Genome Institute (JGI-PGF)"/>
            <person name="Walter F."/>
            <person name="Albersmeier A."/>
            <person name="Kalinowski J."/>
            <person name="Ruckert C."/>
        </authorList>
    </citation>
    <scope>NUCLEOTIDE SEQUENCE</scope>
    <source>
        <strain evidence="1">JCM 4988</strain>
    </source>
</reference>
<dbReference type="GO" id="GO:0016829">
    <property type="term" value="F:lyase activity"/>
    <property type="evidence" value="ECO:0007669"/>
    <property type="project" value="InterPro"/>
</dbReference>
<comment type="caution">
    <text evidence="1">The sequence shown here is derived from an EMBL/GenBank/DDBJ whole genome shotgun (WGS) entry which is preliminary data.</text>
</comment>
<dbReference type="EMBL" id="BMWG01000004">
    <property type="protein sequence ID" value="GGZ26576.1"/>
    <property type="molecule type" value="Genomic_DNA"/>
</dbReference>
<gene>
    <name evidence="1" type="ORF">GCM10010387_19870</name>
</gene>
<reference evidence="1" key="2">
    <citation type="submission" date="2020-09" db="EMBL/GenBank/DDBJ databases">
        <authorList>
            <person name="Sun Q."/>
            <person name="Ohkuma M."/>
        </authorList>
    </citation>
    <scope>NUCLEOTIDE SEQUENCE</scope>
    <source>
        <strain evidence="1">JCM 4988</strain>
    </source>
</reference>
<dbReference type="AlphaFoldDB" id="A0A918UQK3"/>
<keyword evidence="2" id="KW-1185">Reference proteome</keyword>